<dbReference type="Gene3D" id="3.40.50.1170">
    <property type="entry name" value="L-asparaginase, N-terminal domain"/>
    <property type="match status" value="1"/>
</dbReference>
<dbReference type="RefSeq" id="WP_188702423.1">
    <property type="nucleotide sequence ID" value="NZ_BMMQ01000008.1"/>
</dbReference>
<dbReference type="InterPro" id="IPR027473">
    <property type="entry name" value="L-asparaginase_C"/>
</dbReference>
<sequence>MHRSPALLALPLMLIAAGLTACTSTASVEEAEAEPLETTAAFDETATDLANVVILDGGGTITSTAEGPADYTNYGGDGVDGIGEILERIQPDIAEIANLTIVDGAIPGSSASTTVRQLFDMTQQLDSILAQDDVDAVVVNTGTNIMEEIAYWSDLTVQSQKPVVFTGSMRQANTYSFDGEANLFNAIRLAASGQTECYGTVMLMNDQYYAAREVTKTDAWRTDTFSGGQYGALGTVDGQNFRHMRETSRVDACGTDEWATPFDLSTVEFDDLASAEIVFSYVEASGTPIRALVEDGIDGIVTAGHGAGGISSAQAEARTEGVDEGTVFVTTTRTGSGAIYDDGTPGVIGGLDLTPQKARVLLQLALTFTDDAEQVRTWFQTIGAQDFAATE</sequence>
<dbReference type="EMBL" id="BMMQ01000008">
    <property type="protein sequence ID" value="GGO66240.1"/>
    <property type="molecule type" value="Genomic_DNA"/>
</dbReference>
<keyword evidence="3" id="KW-0732">Signal</keyword>
<dbReference type="SUPFAM" id="SSF53774">
    <property type="entry name" value="Glutaminase/Asparaginase"/>
    <property type="match status" value="1"/>
</dbReference>
<dbReference type="Gene3D" id="3.40.50.40">
    <property type="match status" value="1"/>
</dbReference>
<comment type="caution">
    <text evidence="6">The sequence shown here is derived from an EMBL/GenBank/DDBJ whole genome shotgun (WGS) entry which is preliminary data.</text>
</comment>
<dbReference type="InterPro" id="IPR027474">
    <property type="entry name" value="L-asparaginase_N"/>
</dbReference>
<evidence type="ECO:0000259" key="4">
    <source>
        <dbReference type="Pfam" id="PF00710"/>
    </source>
</evidence>
<dbReference type="Pfam" id="PF00710">
    <property type="entry name" value="Asparaginase"/>
    <property type="match status" value="1"/>
</dbReference>
<feature type="chain" id="PRO_5046145012" evidence="3">
    <location>
        <begin position="22"/>
        <end position="391"/>
    </location>
</feature>
<name>A0ABQ2N2M7_9MICO</name>
<dbReference type="PANTHER" id="PTHR11707:SF28">
    <property type="entry name" value="60 KDA LYSOPHOSPHOLIPASE"/>
    <property type="match status" value="1"/>
</dbReference>
<dbReference type="PANTHER" id="PTHR11707">
    <property type="entry name" value="L-ASPARAGINASE"/>
    <property type="match status" value="1"/>
</dbReference>
<dbReference type="InterPro" id="IPR006034">
    <property type="entry name" value="Asparaginase/glutaminase-like"/>
</dbReference>
<comment type="similarity">
    <text evidence="1">Belongs to the asparaginase 1 family.</text>
</comment>
<evidence type="ECO:0000313" key="6">
    <source>
        <dbReference type="EMBL" id="GGO66240.1"/>
    </source>
</evidence>
<proteinExistence type="inferred from homology"/>
<evidence type="ECO:0000256" key="1">
    <source>
        <dbReference type="ARBA" id="ARBA00010518"/>
    </source>
</evidence>
<keyword evidence="2" id="KW-0378">Hydrolase</keyword>
<organism evidence="6 7">
    <name type="scientific">Microbacterium nanhaiense</name>
    <dbReference type="NCBI Taxonomy" id="1301026"/>
    <lineage>
        <taxon>Bacteria</taxon>
        <taxon>Bacillati</taxon>
        <taxon>Actinomycetota</taxon>
        <taxon>Actinomycetes</taxon>
        <taxon>Micrococcales</taxon>
        <taxon>Microbacteriaceae</taxon>
        <taxon>Microbacterium</taxon>
    </lineage>
</organism>
<dbReference type="SMART" id="SM00870">
    <property type="entry name" value="Asparaginase"/>
    <property type="match status" value="1"/>
</dbReference>
<dbReference type="Pfam" id="PF17763">
    <property type="entry name" value="Asparaginase_C"/>
    <property type="match status" value="1"/>
</dbReference>
<dbReference type="PIRSF" id="PIRSF001220">
    <property type="entry name" value="L-ASNase_gatD"/>
    <property type="match status" value="1"/>
</dbReference>
<accession>A0ABQ2N2M7</accession>
<reference evidence="7" key="1">
    <citation type="journal article" date="2019" name="Int. J. Syst. Evol. Microbiol.">
        <title>The Global Catalogue of Microorganisms (GCM) 10K type strain sequencing project: providing services to taxonomists for standard genome sequencing and annotation.</title>
        <authorList>
            <consortium name="The Broad Institute Genomics Platform"/>
            <consortium name="The Broad Institute Genome Sequencing Center for Infectious Disease"/>
            <person name="Wu L."/>
            <person name="Ma J."/>
        </authorList>
    </citation>
    <scope>NUCLEOTIDE SEQUENCE [LARGE SCALE GENOMIC DNA]</scope>
    <source>
        <strain evidence="7">CGMCC 4.7181</strain>
    </source>
</reference>
<dbReference type="InterPro" id="IPR004550">
    <property type="entry name" value="AsnASE_II"/>
</dbReference>
<feature type="domain" description="Asparaginase/glutaminase C-terminal" evidence="5">
    <location>
        <begin position="276"/>
        <end position="379"/>
    </location>
</feature>
<gene>
    <name evidence="6" type="primary">ansZ</name>
    <name evidence="6" type="ORF">GCM10010910_25250</name>
</gene>
<feature type="signal peptide" evidence="3">
    <location>
        <begin position="1"/>
        <end position="21"/>
    </location>
</feature>
<evidence type="ECO:0000256" key="3">
    <source>
        <dbReference type="SAM" id="SignalP"/>
    </source>
</evidence>
<dbReference type="InterPro" id="IPR040919">
    <property type="entry name" value="Asparaginase_C"/>
</dbReference>
<protein>
    <submittedName>
        <fullName evidence="6">L-asparaginase 2</fullName>
    </submittedName>
</protein>
<evidence type="ECO:0000313" key="7">
    <source>
        <dbReference type="Proteomes" id="UP000638043"/>
    </source>
</evidence>
<dbReference type="InterPro" id="IPR036152">
    <property type="entry name" value="Asp/glu_Ase-like_sf"/>
</dbReference>
<evidence type="ECO:0000256" key="2">
    <source>
        <dbReference type="ARBA" id="ARBA00022801"/>
    </source>
</evidence>
<dbReference type="CDD" id="cd08964">
    <property type="entry name" value="L-asparaginase_II"/>
    <property type="match status" value="1"/>
</dbReference>
<keyword evidence="7" id="KW-1185">Reference proteome</keyword>
<dbReference type="PROSITE" id="PS51257">
    <property type="entry name" value="PROKAR_LIPOPROTEIN"/>
    <property type="match status" value="1"/>
</dbReference>
<evidence type="ECO:0000259" key="5">
    <source>
        <dbReference type="Pfam" id="PF17763"/>
    </source>
</evidence>
<dbReference type="PRINTS" id="PR00139">
    <property type="entry name" value="ASNGLNASE"/>
</dbReference>
<dbReference type="PROSITE" id="PS51732">
    <property type="entry name" value="ASN_GLN_ASE_3"/>
    <property type="match status" value="1"/>
</dbReference>
<feature type="domain" description="L-asparaginase N-terminal" evidence="4">
    <location>
        <begin position="51"/>
        <end position="244"/>
    </location>
</feature>
<dbReference type="Proteomes" id="UP000638043">
    <property type="component" value="Unassembled WGS sequence"/>
</dbReference>
<dbReference type="InterPro" id="IPR037152">
    <property type="entry name" value="L-asparaginase_N_sf"/>
</dbReference>
<dbReference type="PIRSF" id="PIRSF500176">
    <property type="entry name" value="L_ASNase"/>
    <property type="match status" value="1"/>
</dbReference>